<dbReference type="OrthoDB" id="10390671at2759"/>
<protein>
    <submittedName>
        <fullName evidence="1">Uncharacterized protein</fullName>
    </submittedName>
</protein>
<keyword evidence="2" id="KW-1185">Reference proteome</keyword>
<dbReference type="KEGG" id="ovi:T265_05590"/>
<dbReference type="AlphaFoldDB" id="A0A074ZJ32"/>
<evidence type="ECO:0000313" key="1">
    <source>
        <dbReference type="EMBL" id="KER27343.1"/>
    </source>
</evidence>
<dbReference type="EMBL" id="KL596725">
    <property type="protein sequence ID" value="KER27343.1"/>
    <property type="molecule type" value="Genomic_DNA"/>
</dbReference>
<name>A0A074ZJ32_OPIVI</name>
<organism evidence="1 2">
    <name type="scientific">Opisthorchis viverrini</name>
    <name type="common">Southeast Asian liver fluke</name>
    <dbReference type="NCBI Taxonomy" id="6198"/>
    <lineage>
        <taxon>Eukaryota</taxon>
        <taxon>Metazoa</taxon>
        <taxon>Spiralia</taxon>
        <taxon>Lophotrochozoa</taxon>
        <taxon>Platyhelminthes</taxon>
        <taxon>Trematoda</taxon>
        <taxon>Digenea</taxon>
        <taxon>Opisthorchiida</taxon>
        <taxon>Opisthorchiata</taxon>
        <taxon>Opisthorchiidae</taxon>
        <taxon>Opisthorchis</taxon>
    </lineage>
</organism>
<sequence>MTKDRKFLFEAETMMYISTEKLSGMIITESTYEVSRSDLLKYTRRKISSGLLHKEHYLLIYPERRLKYPEWKIIRFRLHYVTVMKPGEITFPEQWQVGLQGR</sequence>
<dbReference type="CTD" id="20319772"/>
<gene>
    <name evidence="1" type="ORF">T265_05590</name>
</gene>
<reference evidence="1 2" key="1">
    <citation type="submission" date="2013-11" db="EMBL/GenBank/DDBJ databases">
        <title>Opisthorchis viverrini - life in the bile duct.</title>
        <authorList>
            <person name="Young N.D."/>
            <person name="Nagarajan N."/>
            <person name="Lin S.J."/>
            <person name="Korhonen P.K."/>
            <person name="Jex A.R."/>
            <person name="Hall R.S."/>
            <person name="Safavi-Hemami H."/>
            <person name="Kaewkong W."/>
            <person name="Bertrand D."/>
            <person name="Gao S."/>
            <person name="Seet Q."/>
            <person name="Wongkham S."/>
            <person name="Teh B.T."/>
            <person name="Wongkham C."/>
            <person name="Intapan P.M."/>
            <person name="Maleewong W."/>
            <person name="Yang X."/>
            <person name="Hu M."/>
            <person name="Wang Z."/>
            <person name="Hofmann A."/>
            <person name="Sternberg P.W."/>
            <person name="Tan P."/>
            <person name="Wang J."/>
            <person name="Gasser R.B."/>
        </authorList>
    </citation>
    <scope>NUCLEOTIDE SEQUENCE [LARGE SCALE GENOMIC DNA]</scope>
</reference>
<evidence type="ECO:0000313" key="2">
    <source>
        <dbReference type="Proteomes" id="UP000054324"/>
    </source>
</evidence>
<dbReference type="GeneID" id="20319772"/>
<proteinExistence type="predicted"/>
<dbReference type="Proteomes" id="UP000054324">
    <property type="component" value="Unassembled WGS sequence"/>
</dbReference>
<dbReference type="RefSeq" id="XP_009168906.1">
    <property type="nucleotide sequence ID" value="XM_009170642.1"/>
</dbReference>
<accession>A0A074ZJ32</accession>